<dbReference type="AlphaFoldDB" id="A0A9Q3GHW4"/>
<dbReference type="EMBL" id="AVOT02001478">
    <property type="protein sequence ID" value="MBW0467067.1"/>
    <property type="molecule type" value="Genomic_DNA"/>
</dbReference>
<feature type="region of interest" description="Disordered" evidence="1">
    <location>
        <begin position="68"/>
        <end position="101"/>
    </location>
</feature>
<dbReference type="Proteomes" id="UP000765509">
    <property type="component" value="Unassembled WGS sequence"/>
</dbReference>
<evidence type="ECO:0000313" key="2">
    <source>
        <dbReference type="EMBL" id="MBW0467067.1"/>
    </source>
</evidence>
<name>A0A9Q3GHW4_9BASI</name>
<sequence length="147" mass="16253">MGVKCQKQNPPNSPQQDSPIPCIPCEKTLWQPTPGQGGTQWLEDLFRGKQPPFPFLILAFASNELTLPPCVEPSQHDEPPIPGPSQLSEPHENASTCEPEPEVALTQSMEEPFFLLLFLLFSWSQLSLTPPSTISSLPSYPHLGNNH</sequence>
<evidence type="ECO:0000256" key="1">
    <source>
        <dbReference type="SAM" id="MobiDB-lite"/>
    </source>
</evidence>
<comment type="caution">
    <text evidence="2">The sequence shown here is derived from an EMBL/GenBank/DDBJ whole genome shotgun (WGS) entry which is preliminary data.</text>
</comment>
<protein>
    <submittedName>
        <fullName evidence="2">Uncharacterized protein</fullName>
    </submittedName>
</protein>
<feature type="region of interest" description="Disordered" evidence="1">
    <location>
        <begin position="1"/>
        <end position="37"/>
    </location>
</feature>
<organism evidence="2 3">
    <name type="scientific">Austropuccinia psidii MF-1</name>
    <dbReference type="NCBI Taxonomy" id="1389203"/>
    <lineage>
        <taxon>Eukaryota</taxon>
        <taxon>Fungi</taxon>
        <taxon>Dikarya</taxon>
        <taxon>Basidiomycota</taxon>
        <taxon>Pucciniomycotina</taxon>
        <taxon>Pucciniomycetes</taxon>
        <taxon>Pucciniales</taxon>
        <taxon>Sphaerophragmiaceae</taxon>
        <taxon>Austropuccinia</taxon>
    </lineage>
</organism>
<reference evidence="2" key="1">
    <citation type="submission" date="2021-03" db="EMBL/GenBank/DDBJ databases">
        <title>Draft genome sequence of rust myrtle Austropuccinia psidii MF-1, a brazilian biotype.</title>
        <authorList>
            <person name="Quecine M.C."/>
            <person name="Pachon D.M.R."/>
            <person name="Bonatelli M.L."/>
            <person name="Correr F.H."/>
            <person name="Franceschini L.M."/>
            <person name="Leite T.F."/>
            <person name="Margarido G.R.A."/>
            <person name="Almeida C.A."/>
            <person name="Ferrarezi J.A."/>
            <person name="Labate C.A."/>
        </authorList>
    </citation>
    <scope>NUCLEOTIDE SEQUENCE</scope>
    <source>
        <strain evidence="2">MF-1</strain>
    </source>
</reference>
<keyword evidence="3" id="KW-1185">Reference proteome</keyword>
<feature type="compositionally biased region" description="Low complexity" evidence="1">
    <location>
        <begin position="1"/>
        <end position="19"/>
    </location>
</feature>
<evidence type="ECO:0000313" key="3">
    <source>
        <dbReference type="Proteomes" id="UP000765509"/>
    </source>
</evidence>
<feature type="compositionally biased region" description="Polar residues" evidence="1">
    <location>
        <begin position="85"/>
        <end position="96"/>
    </location>
</feature>
<proteinExistence type="predicted"/>
<gene>
    <name evidence="2" type="ORF">O181_006782</name>
</gene>
<accession>A0A9Q3GHW4</accession>